<comment type="caution">
    <text evidence="1">The sequence shown here is derived from an EMBL/GenBank/DDBJ whole genome shotgun (WGS) entry which is preliminary data.</text>
</comment>
<evidence type="ECO:0000313" key="1">
    <source>
        <dbReference type="EMBL" id="GCE17634.1"/>
    </source>
</evidence>
<dbReference type="Proteomes" id="UP000287188">
    <property type="component" value="Unassembled WGS sequence"/>
</dbReference>
<organism evidence="1 2">
    <name type="scientific">Dictyobacter kobayashii</name>
    <dbReference type="NCBI Taxonomy" id="2014872"/>
    <lineage>
        <taxon>Bacteria</taxon>
        <taxon>Bacillati</taxon>
        <taxon>Chloroflexota</taxon>
        <taxon>Ktedonobacteria</taxon>
        <taxon>Ktedonobacterales</taxon>
        <taxon>Dictyobacteraceae</taxon>
        <taxon>Dictyobacter</taxon>
    </lineage>
</organism>
<sequence length="298" mass="32074">MWRKTSAKTITRCFIYIIVALLSMLTLGFGLLPAHLVLAASAAQEFNVAGGKIQGNVIPVVSQQAFQASATHSPNIQSFKVPSGLLQPSSISYFSVLGQAISGSYIYSYDLTAPKGIKLGAVELALNTQAHTQLIAVGTPTSALTNPSTKNGISASQSISSSGTVSPLVSNRAGNFHTDWWDPVGIHVNEVLDDINFNYDGRSVTYYSGSDYRWWLSNDGWFEAAHNIGSSYQNNNTQAVVWTYDHMQNNPFCVANATHVYYQNNNVYAHGNGSVTGNVSTSDSGPCAFLLHYTTSVG</sequence>
<dbReference type="EMBL" id="BIFS01000001">
    <property type="protein sequence ID" value="GCE17634.1"/>
    <property type="molecule type" value="Genomic_DNA"/>
</dbReference>
<name>A0A402AEX4_9CHLR</name>
<reference evidence="2" key="1">
    <citation type="submission" date="2018-12" db="EMBL/GenBank/DDBJ databases">
        <title>Tengunoibacter tsumagoiensis gen. nov., sp. nov., Dictyobacter kobayashii sp. nov., D. alpinus sp. nov., and D. joshuensis sp. nov. and description of Dictyobacteraceae fam. nov. within the order Ktedonobacterales isolated from Tengu-no-mugimeshi.</title>
        <authorList>
            <person name="Wang C.M."/>
            <person name="Zheng Y."/>
            <person name="Sakai Y."/>
            <person name="Toyoda A."/>
            <person name="Minakuchi Y."/>
            <person name="Abe K."/>
            <person name="Yokota A."/>
            <person name="Yabe S."/>
        </authorList>
    </citation>
    <scope>NUCLEOTIDE SEQUENCE [LARGE SCALE GENOMIC DNA]</scope>
    <source>
        <strain evidence="2">Uno11</strain>
    </source>
</reference>
<accession>A0A402AEX4</accession>
<keyword evidence="2" id="KW-1185">Reference proteome</keyword>
<proteinExistence type="predicted"/>
<gene>
    <name evidence="1" type="ORF">KDK_14340</name>
</gene>
<evidence type="ECO:0000313" key="2">
    <source>
        <dbReference type="Proteomes" id="UP000287188"/>
    </source>
</evidence>
<protein>
    <submittedName>
        <fullName evidence="1">Uncharacterized protein</fullName>
    </submittedName>
</protein>
<dbReference type="AlphaFoldDB" id="A0A402AEX4"/>